<keyword evidence="3" id="KW-1185">Reference proteome</keyword>
<dbReference type="GO" id="GO:0051607">
    <property type="term" value="P:defense response to virus"/>
    <property type="evidence" value="ECO:0007669"/>
    <property type="project" value="UniProtKB-KW"/>
</dbReference>
<name>E4TH21_CALNY</name>
<dbReference type="STRING" id="768670.Calni_1915"/>
<dbReference type="RefSeq" id="WP_013452028.1">
    <property type="nucleotide sequence ID" value="NC_014758.1"/>
</dbReference>
<organism evidence="2 3">
    <name type="scientific">Calditerrivibrio nitroreducens (strain DSM 19672 / NBRC 101217 / Yu37-1)</name>
    <dbReference type="NCBI Taxonomy" id="768670"/>
    <lineage>
        <taxon>Bacteria</taxon>
        <taxon>Pseudomonadati</taxon>
        <taxon>Deferribacterota</taxon>
        <taxon>Deferribacteres</taxon>
        <taxon>Deferribacterales</taxon>
        <taxon>Calditerrivibrionaceae</taxon>
    </lineage>
</organism>
<evidence type="ECO:0000256" key="1">
    <source>
        <dbReference type="ARBA" id="ARBA00023118"/>
    </source>
</evidence>
<keyword evidence="1" id="KW-0051">Antiviral defense</keyword>
<dbReference type="EMBL" id="CP002347">
    <property type="protein sequence ID" value="ADR19819.1"/>
    <property type="molecule type" value="Genomic_DNA"/>
</dbReference>
<dbReference type="NCBIfam" id="TIGR02593">
    <property type="entry name" value="CRISPR_cas5"/>
    <property type="match status" value="1"/>
</dbReference>
<sequence length="224" mass="26110">MLRIEIYQQNACYRIPEIGNPILTFPLVPPSTIFGLLRYITSYSSINKYNTKIAISGIYESKIRHIITNHITGISDKGKYKSNIIPTEELFNVKHIIHIESNFENKINECIDKATRLGRMEDLINKIEIITSSEKKSNSCDLSEIKNLNYYIYVPFDKFESMNSLAIFNVPLDSDKDLLDKGFLKTYRVKLLFLRVQRLLLNQINQTKSDYCIDKDGYCYVWIN</sequence>
<reference evidence="2 3" key="2">
    <citation type="journal article" date="2011" name="Stand. Genomic Sci.">
        <title>Complete genome sequence of Calditerrivibrio nitroreducens type strain (Yu37-1).</title>
        <authorList>
            <person name="Pitluck S."/>
            <person name="Sikorski J."/>
            <person name="Zeytun A."/>
            <person name="Lapidus A."/>
            <person name="Nolan M."/>
            <person name="Lucas S."/>
            <person name="Hammon N."/>
            <person name="Deshpande S."/>
            <person name="Cheng J.F."/>
            <person name="Tapia R."/>
            <person name="Han C."/>
            <person name="Goodwin L."/>
            <person name="Liolios K."/>
            <person name="Pagani I."/>
            <person name="Ivanova N."/>
            <person name="Mavromatis K."/>
            <person name="Pati A."/>
            <person name="Chen A."/>
            <person name="Palaniappan K."/>
            <person name="Hauser L."/>
            <person name="Chang Y.J."/>
            <person name="Jeffries C.D."/>
            <person name="Detter J.C."/>
            <person name="Brambilla E."/>
            <person name="Djao O.D."/>
            <person name="Rohde M."/>
            <person name="Spring S."/>
            <person name="Goker M."/>
            <person name="Woyke T."/>
            <person name="Bristow J."/>
            <person name="Eisen J.A."/>
            <person name="Markowitz V."/>
            <person name="Hugenholtz P."/>
            <person name="Kyrpides N.C."/>
            <person name="Klenk H.P."/>
            <person name="Land M."/>
        </authorList>
    </citation>
    <scope>NUCLEOTIDE SEQUENCE [LARGE SCALE GENOMIC DNA]</scope>
    <source>
        <strain evidence="3">DSM 19672 / NBRC 101217 / Yu37-1</strain>
    </source>
</reference>
<accession>E4TH21</accession>
<dbReference type="OrthoDB" id="9782505at2"/>
<evidence type="ECO:0000313" key="2">
    <source>
        <dbReference type="EMBL" id="ADR19819.1"/>
    </source>
</evidence>
<dbReference type="InterPro" id="IPR013422">
    <property type="entry name" value="CRISPR-assoc_prot_Cas5_N"/>
</dbReference>
<evidence type="ECO:0000313" key="3">
    <source>
        <dbReference type="Proteomes" id="UP000007039"/>
    </source>
</evidence>
<dbReference type="Proteomes" id="UP000007039">
    <property type="component" value="Chromosome"/>
</dbReference>
<reference key="1">
    <citation type="submission" date="2010-11" db="EMBL/GenBank/DDBJ databases">
        <title>The complete genome of chromosome of Calditerrivibrio nitroreducens DSM 19672.</title>
        <authorList>
            <consortium name="US DOE Joint Genome Institute (JGI-PGF)"/>
            <person name="Lucas S."/>
            <person name="Copeland A."/>
            <person name="Lapidus A."/>
            <person name="Bruce D."/>
            <person name="Goodwin L."/>
            <person name="Pitluck S."/>
            <person name="Kyrpides N."/>
            <person name="Mavromatis K."/>
            <person name="Ivanova N."/>
            <person name="Mikhailova N."/>
            <person name="Zeytun A."/>
            <person name="Brettin T."/>
            <person name="Detter J.C."/>
            <person name="Tapia R."/>
            <person name="Han C."/>
            <person name="Land M."/>
            <person name="Hauser L."/>
            <person name="Markowitz V."/>
            <person name="Cheng J.-F."/>
            <person name="Hugenholtz P."/>
            <person name="Woyke T."/>
            <person name="Wu D."/>
            <person name="Spring S."/>
            <person name="Schroeder M."/>
            <person name="Brambilla E."/>
            <person name="Klenk H.-P."/>
            <person name="Eisen J.A."/>
        </authorList>
    </citation>
    <scope>NUCLEOTIDE SEQUENCE [LARGE SCALE GENOMIC DNA]</scope>
    <source>
        <strain>DSM 19672</strain>
    </source>
</reference>
<protein>
    <submittedName>
        <fullName evidence="2">CRISPR-associated protein Cas5</fullName>
    </submittedName>
</protein>
<gene>
    <name evidence="2" type="ordered locus">Calni_1915</name>
</gene>
<proteinExistence type="predicted"/>
<dbReference type="AlphaFoldDB" id="E4TH21"/>
<dbReference type="HOGENOM" id="CLU_1238804_0_0_0"/>
<dbReference type="KEGG" id="cni:Calni_1915"/>